<dbReference type="InterPro" id="IPR001257">
    <property type="entry name" value="Parvovirus_NS1_helicase"/>
</dbReference>
<dbReference type="InterPro" id="IPR027417">
    <property type="entry name" value="P-loop_NTPase"/>
</dbReference>
<feature type="non-terminal residue" evidence="8">
    <location>
        <position position="1"/>
    </location>
</feature>
<keyword evidence="5" id="KW-0067">ATP-binding</keyword>
<evidence type="ECO:0000256" key="6">
    <source>
        <dbReference type="SAM" id="MobiDB-lite"/>
    </source>
</evidence>
<evidence type="ECO:0000313" key="8">
    <source>
        <dbReference type="EMBL" id="AKI82160.1"/>
    </source>
</evidence>
<accession>A0A0G2YAU1</accession>
<dbReference type="SUPFAM" id="SSF52540">
    <property type="entry name" value="P-loop containing nucleoside triphosphate hydrolases"/>
    <property type="match status" value="1"/>
</dbReference>
<dbReference type="GO" id="GO:0042025">
    <property type="term" value="C:host cell nucleus"/>
    <property type="evidence" value="ECO:0007669"/>
    <property type="project" value="UniProtKB-SubCell"/>
</dbReference>
<dbReference type="InterPro" id="IPR014015">
    <property type="entry name" value="Helicase_SF3_DNA-vir"/>
</dbReference>
<keyword evidence="3" id="KW-0235">DNA replication</keyword>
<evidence type="ECO:0000256" key="2">
    <source>
        <dbReference type="ARBA" id="ARBA00022562"/>
    </source>
</evidence>
<dbReference type="Pfam" id="PF01057">
    <property type="entry name" value="Parvo_NS1"/>
    <property type="match status" value="1"/>
</dbReference>
<keyword evidence="4" id="KW-0547">Nucleotide-binding</keyword>
<dbReference type="PROSITE" id="PS51206">
    <property type="entry name" value="SF3_HELICASE_1"/>
    <property type="match status" value="1"/>
</dbReference>
<keyword evidence="2" id="KW-1048">Host nucleus</keyword>
<feature type="compositionally biased region" description="Acidic residues" evidence="6">
    <location>
        <begin position="277"/>
        <end position="290"/>
    </location>
</feature>
<sequence length="319" mass="35835">LKVAALGQQKVDIILRMARNAAVRASPLDVLLTRCKPMPEHEVNPIKLLLMHQKIDPLQFGCEVLDLLTKSSGKKNTLVLEGPPSTGKTMLIQPLMQGIGLWGSLNSNNENFPFNDCQDKLALWFEELELKVEFVENFKMLACGQACRIDKKCKDSVQVMRTPIFVTTNNNPFMVKDGNCFTSKYKTALEPRMTVHTMLVKQRWLPITGEDWSNFLVWAKEERCNLKGHNCGATVEWSKMYSALVAAQYDDGPQVVWRMCPTCCKGHYEAAPRNDEGGDQESSPETDEQGETDRMDSGEQVEPMYLRRASGDGGWIVGG</sequence>
<evidence type="ECO:0000256" key="1">
    <source>
        <dbReference type="ARBA" id="ARBA00004147"/>
    </source>
</evidence>
<evidence type="ECO:0000256" key="4">
    <source>
        <dbReference type="ARBA" id="ARBA00022741"/>
    </source>
</evidence>
<feature type="domain" description="SF3 helicase" evidence="7">
    <location>
        <begin position="56"/>
        <end position="214"/>
    </location>
</feature>
<dbReference type="GO" id="GO:0006260">
    <property type="term" value="P:DNA replication"/>
    <property type="evidence" value="ECO:0007669"/>
    <property type="project" value="UniProtKB-KW"/>
</dbReference>
<proteinExistence type="predicted"/>
<dbReference type="Gene3D" id="3.40.50.300">
    <property type="entry name" value="P-loop containing nucleotide triphosphate hydrolases"/>
    <property type="match status" value="1"/>
</dbReference>
<evidence type="ECO:0000256" key="5">
    <source>
        <dbReference type="ARBA" id="ARBA00022840"/>
    </source>
</evidence>
<dbReference type="GO" id="GO:0005524">
    <property type="term" value="F:ATP binding"/>
    <property type="evidence" value="ECO:0007669"/>
    <property type="project" value="UniProtKB-KW"/>
</dbReference>
<evidence type="ECO:0000259" key="7">
    <source>
        <dbReference type="PROSITE" id="PS51206"/>
    </source>
</evidence>
<feature type="region of interest" description="Disordered" evidence="6">
    <location>
        <begin position="271"/>
        <end position="319"/>
    </location>
</feature>
<reference evidence="8" key="1">
    <citation type="journal article" date="2016" name="PLoS ONE">
        <title>Metagenomic Survey of Viral Diversity Obtained from Feces of Subantarctic and South American Fur Seals.</title>
        <authorList>
            <person name="Kluge M."/>
            <person name="Campos F.S."/>
            <person name="Tavares M."/>
            <person name="de Amorim D.B."/>
            <person name="Valdez F.P."/>
            <person name="Giongo A."/>
            <person name="Roehe P.M."/>
            <person name="Franco A.C."/>
        </authorList>
    </citation>
    <scope>NUCLEOTIDE SEQUENCE</scope>
    <source>
        <strain evidence="8">Fur seal/ATROP47/BR/2012</strain>
    </source>
</reference>
<name>A0A0G2YAU1_9VIRU</name>
<comment type="subcellular location">
    <subcellularLocation>
        <location evidence="1">Host nucleus</location>
    </subcellularLocation>
</comment>
<organism evidence="8">
    <name type="scientific">Parvovirus fur seal/ATROP47/BR/2012</name>
    <dbReference type="NCBI Taxonomy" id="1659806"/>
    <lineage>
        <taxon>Viruses</taxon>
        <taxon>Monodnaviria</taxon>
        <taxon>Shotokuvirae</taxon>
        <taxon>Cossaviricota</taxon>
        <taxon>Quintoviricetes</taxon>
        <taxon>Piccovirales</taxon>
        <taxon>Parvoviridae</taxon>
        <taxon>Parvovirinae</taxon>
    </lineage>
</organism>
<protein>
    <submittedName>
        <fullName evidence="8">NS1</fullName>
    </submittedName>
</protein>
<dbReference type="EMBL" id="KR261078">
    <property type="protein sequence ID" value="AKI82160.1"/>
    <property type="molecule type" value="Genomic_DNA"/>
</dbReference>
<dbReference type="GO" id="GO:0019079">
    <property type="term" value="P:viral genome replication"/>
    <property type="evidence" value="ECO:0007669"/>
    <property type="project" value="InterPro"/>
</dbReference>
<evidence type="ECO:0000256" key="3">
    <source>
        <dbReference type="ARBA" id="ARBA00022705"/>
    </source>
</evidence>
<feature type="non-terminal residue" evidence="8">
    <location>
        <position position="319"/>
    </location>
</feature>